<keyword evidence="7" id="KW-1185">Reference proteome</keyword>
<dbReference type="PANTHER" id="PTHR43401:SF4">
    <property type="entry name" value="D-ARABINOSE 1-DEHYDROGENASE (NADP(+))"/>
    <property type="match status" value="1"/>
</dbReference>
<feature type="domain" description="Enoyl reductase (ER)" evidence="5">
    <location>
        <begin position="10"/>
        <end position="350"/>
    </location>
</feature>
<dbReference type="InterPro" id="IPR002328">
    <property type="entry name" value="ADH_Zn_CS"/>
</dbReference>
<dbReference type="SUPFAM" id="SSF50129">
    <property type="entry name" value="GroES-like"/>
    <property type="match status" value="1"/>
</dbReference>
<dbReference type="Pfam" id="PF00107">
    <property type="entry name" value="ADH_zinc_N"/>
    <property type="match status" value="1"/>
</dbReference>
<dbReference type="InterPro" id="IPR013149">
    <property type="entry name" value="ADH-like_C"/>
</dbReference>
<dbReference type="CDD" id="cd08254">
    <property type="entry name" value="hydroxyacyl_CoA_DH"/>
    <property type="match status" value="1"/>
</dbReference>
<dbReference type="SMART" id="SM00829">
    <property type="entry name" value="PKS_ER"/>
    <property type="match status" value="1"/>
</dbReference>
<dbReference type="InterPro" id="IPR050129">
    <property type="entry name" value="Zn_alcohol_dh"/>
</dbReference>
<reference evidence="6 7" key="1">
    <citation type="submission" date="2024-02" db="EMBL/GenBank/DDBJ databases">
        <title>De novo assembly and annotation of 12 fungi associated with fruit tree decline syndrome in Ontario, Canada.</title>
        <authorList>
            <person name="Sulman M."/>
            <person name="Ellouze W."/>
            <person name="Ilyukhin E."/>
        </authorList>
    </citation>
    <scope>NUCLEOTIDE SEQUENCE [LARGE SCALE GENOMIC DNA]</scope>
    <source>
        <strain evidence="6 7">M42-189</strain>
    </source>
</reference>
<dbReference type="InterPro" id="IPR020843">
    <property type="entry name" value="ER"/>
</dbReference>
<dbReference type="SUPFAM" id="SSF51735">
    <property type="entry name" value="NAD(P)-binding Rossmann-fold domains"/>
    <property type="match status" value="1"/>
</dbReference>
<dbReference type="Pfam" id="PF08240">
    <property type="entry name" value="ADH_N"/>
    <property type="match status" value="1"/>
</dbReference>
<proteinExistence type="inferred from homology"/>
<keyword evidence="2 4" id="KW-0862">Zinc</keyword>
<dbReference type="EMBL" id="JAKJXO020000007">
    <property type="protein sequence ID" value="KAL1602385.1"/>
    <property type="molecule type" value="Genomic_DNA"/>
</dbReference>
<evidence type="ECO:0000256" key="3">
    <source>
        <dbReference type="ARBA" id="ARBA00023002"/>
    </source>
</evidence>
<dbReference type="Gene3D" id="3.40.50.720">
    <property type="entry name" value="NAD(P)-binding Rossmann-like Domain"/>
    <property type="match status" value="1"/>
</dbReference>
<evidence type="ECO:0000313" key="7">
    <source>
        <dbReference type="Proteomes" id="UP001521785"/>
    </source>
</evidence>
<comment type="similarity">
    <text evidence="4">Belongs to the zinc-containing alcohol dehydrogenase family.</text>
</comment>
<accession>A0ABR3RD63</accession>
<dbReference type="Proteomes" id="UP001521785">
    <property type="component" value="Unassembled WGS sequence"/>
</dbReference>
<evidence type="ECO:0000256" key="1">
    <source>
        <dbReference type="ARBA" id="ARBA00022723"/>
    </source>
</evidence>
<evidence type="ECO:0000256" key="4">
    <source>
        <dbReference type="RuleBase" id="RU361277"/>
    </source>
</evidence>
<name>A0ABR3RD63_9PLEO</name>
<gene>
    <name evidence="6" type="ORF">SLS60_005801</name>
</gene>
<keyword evidence="3" id="KW-0560">Oxidoreductase</keyword>
<comment type="caution">
    <text evidence="6">The sequence shown here is derived from an EMBL/GenBank/DDBJ whole genome shotgun (WGS) entry which is preliminary data.</text>
</comment>
<evidence type="ECO:0000259" key="5">
    <source>
        <dbReference type="SMART" id="SM00829"/>
    </source>
</evidence>
<evidence type="ECO:0000313" key="6">
    <source>
        <dbReference type="EMBL" id="KAL1602385.1"/>
    </source>
</evidence>
<evidence type="ECO:0000256" key="2">
    <source>
        <dbReference type="ARBA" id="ARBA00022833"/>
    </source>
</evidence>
<protein>
    <recommendedName>
        <fullName evidence="5">Enoyl reductase (ER) domain-containing protein</fullName>
    </recommendedName>
</protein>
<dbReference type="Gene3D" id="3.90.180.10">
    <property type="entry name" value="Medium-chain alcohol dehydrogenases, catalytic domain"/>
    <property type="match status" value="1"/>
</dbReference>
<dbReference type="PROSITE" id="PS00059">
    <property type="entry name" value="ADH_ZINC"/>
    <property type="match status" value="1"/>
</dbReference>
<sequence>MPAWRTNFTKAQPFLKEINTPQPAQDELLVKILAMGVCHSDCTLLSLSAPIHGMKSEFTLGHEACGEIVALGSQVPAQSFAVGDRVAMHIIPGCGFASCADCARGMNRVCRAPESGNYGLGISDGFFAEYAVVSARAAVRLPRNLPVEQAAVSADAVLTAYHAVRYTGGVSSNDTVAIFGLGGVGLNGLQTALYLGVGKERVFVADKRRSVLDEAVKLGVPASNTFLVGDETEGSIEAYVAEKGVQVDVVFDFVGHEQTMKAAQMVVRSGGTVVLVGLMSPVVPLVPLVTVLKAATIKTGYNGTMEAFRECLELMAKGVLKPRVETGSIRRLPEVLRDLDEGKIKNRMVLLPDWET</sequence>
<organism evidence="6 7">
    <name type="scientific">Paraconiothyrium brasiliense</name>
    <dbReference type="NCBI Taxonomy" id="300254"/>
    <lineage>
        <taxon>Eukaryota</taxon>
        <taxon>Fungi</taxon>
        <taxon>Dikarya</taxon>
        <taxon>Ascomycota</taxon>
        <taxon>Pezizomycotina</taxon>
        <taxon>Dothideomycetes</taxon>
        <taxon>Pleosporomycetidae</taxon>
        <taxon>Pleosporales</taxon>
        <taxon>Massarineae</taxon>
        <taxon>Didymosphaeriaceae</taxon>
        <taxon>Paraconiothyrium</taxon>
    </lineage>
</organism>
<dbReference type="PANTHER" id="PTHR43401">
    <property type="entry name" value="L-THREONINE 3-DEHYDROGENASE"/>
    <property type="match status" value="1"/>
</dbReference>
<dbReference type="InterPro" id="IPR013154">
    <property type="entry name" value="ADH-like_N"/>
</dbReference>
<keyword evidence="1 4" id="KW-0479">Metal-binding</keyword>
<dbReference type="InterPro" id="IPR036291">
    <property type="entry name" value="NAD(P)-bd_dom_sf"/>
</dbReference>
<dbReference type="InterPro" id="IPR011032">
    <property type="entry name" value="GroES-like_sf"/>
</dbReference>
<comment type="cofactor">
    <cofactor evidence="4">
        <name>Zn(2+)</name>
        <dbReference type="ChEBI" id="CHEBI:29105"/>
    </cofactor>
</comment>